<organism evidence="1 2">
    <name type="scientific">Solanum commersonii</name>
    <name type="common">Commerson's wild potato</name>
    <name type="synonym">Commerson's nightshade</name>
    <dbReference type="NCBI Taxonomy" id="4109"/>
    <lineage>
        <taxon>Eukaryota</taxon>
        <taxon>Viridiplantae</taxon>
        <taxon>Streptophyta</taxon>
        <taxon>Embryophyta</taxon>
        <taxon>Tracheophyta</taxon>
        <taxon>Spermatophyta</taxon>
        <taxon>Magnoliopsida</taxon>
        <taxon>eudicotyledons</taxon>
        <taxon>Gunneridae</taxon>
        <taxon>Pentapetalae</taxon>
        <taxon>asterids</taxon>
        <taxon>lamiids</taxon>
        <taxon>Solanales</taxon>
        <taxon>Solanaceae</taxon>
        <taxon>Solanoideae</taxon>
        <taxon>Solaneae</taxon>
        <taxon>Solanum</taxon>
    </lineage>
</organism>
<dbReference type="InterPro" id="IPR051596">
    <property type="entry name" value="Caulimoviridae_Movement"/>
</dbReference>
<gene>
    <name evidence="1" type="ORF">H5410_036275</name>
</gene>
<dbReference type="OrthoDB" id="10265867at2759"/>
<dbReference type="Pfam" id="PF01107">
    <property type="entry name" value="MP"/>
    <property type="match status" value="1"/>
</dbReference>
<dbReference type="InterPro" id="IPR028919">
    <property type="entry name" value="Viral_movement"/>
</dbReference>
<protein>
    <submittedName>
        <fullName evidence="1">Uncharacterized protein</fullName>
    </submittedName>
</protein>
<dbReference type="EMBL" id="JACXVP010000007">
    <property type="protein sequence ID" value="KAG5595043.1"/>
    <property type="molecule type" value="Genomic_DNA"/>
</dbReference>
<reference evidence="1 2" key="1">
    <citation type="submission" date="2020-09" db="EMBL/GenBank/DDBJ databases">
        <title>De no assembly of potato wild relative species, Solanum commersonii.</title>
        <authorList>
            <person name="Cho K."/>
        </authorList>
    </citation>
    <scope>NUCLEOTIDE SEQUENCE [LARGE SCALE GENOMIC DNA]</scope>
    <source>
        <strain evidence="1">LZ3.2</strain>
        <tissue evidence="1">Leaf</tissue>
    </source>
</reference>
<dbReference type="PANTHER" id="PTHR47599">
    <property type="entry name" value="CELL-TO-CELL MOVEMENT PROTEIN"/>
    <property type="match status" value="1"/>
</dbReference>
<evidence type="ECO:0000313" key="1">
    <source>
        <dbReference type="EMBL" id="KAG5595043.1"/>
    </source>
</evidence>
<proteinExistence type="predicted"/>
<dbReference type="AlphaFoldDB" id="A0A9J5Y337"/>
<accession>A0A9J5Y337</accession>
<name>A0A9J5Y337_SOLCO</name>
<dbReference type="PANTHER" id="PTHR47599:SF4">
    <property type="entry name" value="POLYPROTEIN"/>
    <property type="match status" value="1"/>
</dbReference>
<dbReference type="Proteomes" id="UP000824120">
    <property type="component" value="Chromosome 7"/>
</dbReference>
<evidence type="ECO:0000313" key="2">
    <source>
        <dbReference type="Proteomes" id="UP000824120"/>
    </source>
</evidence>
<keyword evidence="2" id="KW-1185">Reference proteome</keyword>
<comment type="caution">
    <text evidence="1">The sequence shown here is derived from an EMBL/GenBank/DDBJ whole genome shotgun (WGS) entry which is preliminary data.</text>
</comment>
<sequence length="240" mass="27716">MYRYLLLRDNRLLNFDDSLLAGLQSNLANGPIYFNCYPNYSRDINDQNVIDTLMKTTLAPKVKMVSNKGVTMLMEANHNHNNTFIPKMIKCDDILIEDDWHFDSITVPEIEEENSNIDQVIQFLDGSIDLKFIRSQSCSKVSSSRRMSFSRPSFSITKEEDEISLEEIDKKLKGVDFSKTIPKLECELRNSKPIKSTSPTSSKIQGVKDLLCMIRLDEPFEPNIKYLDKLWTSPENFIKK</sequence>